<feature type="region of interest" description="Disordered" evidence="1">
    <location>
        <begin position="1"/>
        <end position="215"/>
    </location>
</feature>
<dbReference type="Proteomes" id="UP000664534">
    <property type="component" value="Unassembled WGS sequence"/>
</dbReference>
<evidence type="ECO:0000313" key="3">
    <source>
        <dbReference type="Proteomes" id="UP000664534"/>
    </source>
</evidence>
<dbReference type="EMBL" id="CAJPDT010000132">
    <property type="protein sequence ID" value="CAF9940515.1"/>
    <property type="molecule type" value="Genomic_DNA"/>
</dbReference>
<feature type="compositionally biased region" description="Polar residues" evidence="1">
    <location>
        <begin position="1"/>
        <end position="10"/>
    </location>
</feature>
<organism evidence="2 3">
    <name type="scientific">Imshaugia aleurites</name>
    <dbReference type="NCBI Taxonomy" id="172621"/>
    <lineage>
        <taxon>Eukaryota</taxon>
        <taxon>Fungi</taxon>
        <taxon>Dikarya</taxon>
        <taxon>Ascomycota</taxon>
        <taxon>Pezizomycotina</taxon>
        <taxon>Lecanoromycetes</taxon>
        <taxon>OSLEUM clade</taxon>
        <taxon>Lecanoromycetidae</taxon>
        <taxon>Lecanorales</taxon>
        <taxon>Lecanorineae</taxon>
        <taxon>Parmeliaceae</taxon>
        <taxon>Imshaugia</taxon>
    </lineage>
</organism>
<feature type="compositionally biased region" description="Low complexity" evidence="1">
    <location>
        <begin position="169"/>
        <end position="184"/>
    </location>
</feature>
<dbReference type="AlphaFoldDB" id="A0A8H3J4H5"/>
<evidence type="ECO:0000313" key="2">
    <source>
        <dbReference type="EMBL" id="CAF9940515.1"/>
    </source>
</evidence>
<feature type="compositionally biased region" description="Polar residues" evidence="1">
    <location>
        <begin position="44"/>
        <end position="62"/>
    </location>
</feature>
<comment type="caution">
    <text evidence="2">The sequence shown here is derived from an EMBL/GenBank/DDBJ whole genome shotgun (WGS) entry which is preliminary data.</text>
</comment>
<reference evidence="2" key="1">
    <citation type="submission" date="2021-03" db="EMBL/GenBank/DDBJ databases">
        <authorList>
            <person name="Tagirdzhanova G."/>
        </authorList>
    </citation>
    <scope>NUCLEOTIDE SEQUENCE</scope>
</reference>
<protein>
    <recommendedName>
        <fullName evidence="4">PLAC8-domain-containing protein</fullName>
    </recommendedName>
</protein>
<dbReference type="OrthoDB" id="1045822at2759"/>
<dbReference type="NCBIfam" id="TIGR01571">
    <property type="entry name" value="A_thal_Cys_rich"/>
    <property type="match status" value="1"/>
</dbReference>
<evidence type="ECO:0000256" key="1">
    <source>
        <dbReference type="SAM" id="MobiDB-lite"/>
    </source>
</evidence>
<accession>A0A8H3J4H5</accession>
<feature type="compositionally biased region" description="Polar residues" evidence="1">
    <location>
        <begin position="194"/>
        <end position="203"/>
    </location>
</feature>
<dbReference type="InterPro" id="IPR006461">
    <property type="entry name" value="PLAC_motif_containing"/>
</dbReference>
<gene>
    <name evidence="2" type="ORF">IMSHALPRED_002058</name>
</gene>
<keyword evidence="3" id="KW-1185">Reference proteome</keyword>
<feature type="compositionally biased region" description="Polar residues" evidence="1">
    <location>
        <begin position="24"/>
        <end position="34"/>
    </location>
</feature>
<dbReference type="Pfam" id="PF04749">
    <property type="entry name" value="PLAC8"/>
    <property type="match status" value="1"/>
</dbReference>
<evidence type="ECO:0008006" key="4">
    <source>
        <dbReference type="Google" id="ProtNLM"/>
    </source>
</evidence>
<dbReference type="PANTHER" id="PTHR15907">
    <property type="entry name" value="DUF614 FAMILY PROTEIN-RELATED"/>
    <property type="match status" value="1"/>
</dbReference>
<name>A0A8H3J4H5_9LECA</name>
<sequence>MASDTQSSMASPGRGSQARAIPRLQTTNSDSNRYSFMDTPVEMQRSTFQPYQQFSSPTNSVIDESPISPASPTRGLPAYQQGPQGAMTSPIPDQKAQAQSPQETHPAFFAPYREEPPAQQQPQPPAVIAPSREEEPAHQAQHVQVAVQQQSPGPIPIKTPESAPQFAAPPTSNTPPTQSSTTTPETKHEIYNPDSLSGPNVGSETHRPGQVSHPNAAINPHWKTSLCEPDTLCCMGVICPCMVYGKTMYRLSRRAQKQDPTDMLGYESCNGSCALMVFACGFQSVLAAIQRARIRKLYHLDGSLGADCLKACCCCCCVLMQDEREVREREELLRRHAGPATGAYVAPGGMTYAPPPR</sequence>
<proteinExistence type="predicted"/>
<feature type="compositionally biased region" description="Low complexity" evidence="1">
    <location>
        <begin position="138"/>
        <end position="150"/>
    </location>
</feature>